<reference evidence="1" key="2">
    <citation type="submission" date="2022-10" db="EMBL/GenBank/DDBJ databases">
        <authorList>
            <consortium name="ENA_rothamsted_submissions"/>
            <consortium name="culmorum"/>
            <person name="King R."/>
        </authorList>
    </citation>
    <scope>NUCLEOTIDE SEQUENCE</scope>
</reference>
<dbReference type="OrthoDB" id="6361347at2759"/>
<dbReference type="PANTHER" id="PTHR37159">
    <property type="entry name" value="GH11867P"/>
    <property type="match status" value="1"/>
</dbReference>
<accession>A0A9N9RIG1</accession>
<proteinExistence type="predicted"/>
<evidence type="ECO:0008006" key="3">
    <source>
        <dbReference type="Google" id="ProtNLM"/>
    </source>
</evidence>
<name>A0A9N9RIG1_9DIPT</name>
<dbReference type="AlphaFoldDB" id="A0A9N9RIG1"/>
<dbReference type="PANTHER" id="PTHR37159:SF1">
    <property type="entry name" value="GH11867P"/>
    <property type="match status" value="1"/>
</dbReference>
<keyword evidence="2" id="KW-1185">Reference proteome</keyword>
<evidence type="ECO:0000313" key="2">
    <source>
        <dbReference type="Proteomes" id="UP001153620"/>
    </source>
</evidence>
<protein>
    <recommendedName>
        <fullName evidence="3">ER-bound oxygenase mpaB/mpaB'/Rubber oxygenase catalytic domain-containing protein</fullName>
    </recommendedName>
</protein>
<organism evidence="1 2">
    <name type="scientific">Chironomus riparius</name>
    <dbReference type="NCBI Taxonomy" id="315576"/>
    <lineage>
        <taxon>Eukaryota</taxon>
        <taxon>Metazoa</taxon>
        <taxon>Ecdysozoa</taxon>
        <taxon>Arthropoda</taxon>
        <taxon>Hexapoda</taxon>
        <taxon>Insecta</taxon>
        <taxon>Pterygota</taxon>
        <taxon>Neoptera</taxon>
        <taxon>Endopterygota</taxon>
        <taxon>Diptera</taxon>
        <taxon>Nematocera</taxon>
        <taxon>Chironomoidea</taxon>
        <taxon>Chironomidae</taxon>
        <taxon>Chironominae</taxon>
        <taxon>Chironomus</taxon>
    </lineage>
</organism>
<gene>
    <name evidence="1" type="ORF">CHIRRI_LOCUS420</name>
</gene>
<evidence type="ECO:0000313" key="1">
    <source>
        <dbReference type="EMBL" id="CAG9797421.1"/>
    </source>
</evidence>
<sequence length="442" mass="51521">MDDNLKLSPAEEAAKAFVLNLLFKGFQPSELCDVSFSEDIYRLPDFYDDAKFKRGQKYFMNNRFGIMQSNMYGLFSLICEPNGAKLLDKTNHSSTANLARKRYADTTLHMLSWCTDPLKPGSRSWESLKRVRLMHLAASNASLSRSGQGIPQTFMTFTTFGFMGYALVKPHLLSITHDCQEDREAYIHMWAVITSMLGVKDEYNMCLQKLEVVEVICHILIRYNFSLFLQMETKTFEKLGRAFTEGLKWYIPFSTYESRLFQARRLAGIPGYQYDVDLSKEFHLRQIFTKAELEKIKVEFQNVKGFEYRRNMIFAEKMHLIDIKRISDYGSSNDHLDYNSNTYGSYKKLESDKIDINDKEEVLMNLLELKYPSELELTEVDDKNLKNYLNDRKFRELSKSDQFLVKFSINQLKSIKNCLTRPIAEMTLGTMLNVMRVKESCC</sequence>
<reference evidence="1" key="1">
    <citation type="submission" date="2022-01" db="EMBL/GenBank/DDBJ databases">
        <authorList>
            <person name="King R."/>
        </authorList>
    </citation>
    <scope>NUCLEOTIDE SEQUENCE</scope>
</reference>
<dbReference type="Proteomes" id="UP001153620">
    <property type="component" value="Chromosome 1"/>
</dbReference>
<dbReference type="EMBL" id="OU895877">
    <property type="protein sequence ID" value="CAG9797421.1"/>
    <property type="molecule type" value="Genomic_DNA"/>
</dbReference>